<dbReference type="STRING" id="405671.SAMN05421827_11848"/>
<dbReference type="CDD" id="cd01167">
    <property type="entry name" value="bac_FRK"/>
    <property type="match status" value="1"/>
</dbReference>
<accession>A0A1G8AAR5</accession>
<dbReference type="PROSITE" id="PS00583">
    <property type="entry name" value="PFKB_KINASES_1"/>
    <property type="match status" value="1"/>
</dbReference>
<proteinExistence type="inferred from homology"/>
<dbReference type="InterPro" id="IPR050306">
    <property type="entry name" value="PfkB_Carbo_kinase"/>
</dbReference>
<comment type="similarity">
    <text evidence="1">Belongs to the carbohydrate kinase PfkB family.</text>
</comment>
<dbReference type="Proteomes" id="UP000199643">
    <property type="component" value="Unassembled WGS sequence"/>
</dbReference>
<dbReference type="PANTHER" id="PTHR43085">
    <property type="entry name" value="HEXOKINASE FAMILY MEMBER"/>
    <property type="match status" value="1"/>
</dbReference>
<evidence type="ECO:0000256" key="1">
    <source>
        <dbReference type="ARBA" id="ARBA00010688"/>
    </source>
</evidence>
<dbReference type="EMBL" id="FNCH01000018">
    <property type="protein sequence ID" value="SDH17460.1"/>
    <property type="molecule type" value="Genomic_DNA"/>
</dbReference>
<dbReference type="SUPFAM" id="SSF53613">
    <property type="entry name" value="Ribokinase-like"/>
    <property type="match status" value="1"/>
</dbReference>
<gene>
    <name evidence="5" type="ORF">SAMN05421827_11848</name>
</gene>
<evidence type="ECO:0000256" key="2">
    <source>
        <dbReference type="ARBA" id="ARBA00022679"/>
    </source>
</evidence>
<sequence>MNNMINNLSHSSTPATCYGEILWDVLPDGPQPGGAPLNVAYHLNKLGMGSSLITRIGKDENGQKLLELMENWGINTGLLQVDEQYETSQVLAKMNNGNEVSYEIVFPVAWDFIDQGQQLIKHIKPSSYFIFGSLASRNETSRNTLYNLLDNDAIKVFDINLRPPFINQAQLGHLLSKADIVKFNEAELGIVQIMFGGSLKGEADQVRFIQERFKIPEVIVTKGEFGAAYYNLDKAYNVWGNEVKVKDTIGSGDSFLAAFIAAHNRQEQPLQILKKAIAMGAFIATKKGGCPEYKFDDYQAFYNELFATKPDRNSTHHAA</sequence>
<feature type="domain" description="Carbohydrate kinase PfkB" evidence="4">
    <location>
        <begin position="31"/>
        <end position="290"/>
    </location>
</feature>
<dbReference type="Gene3D" id="3.40.1190.20">
    <property type="match status" value="1"/>
</dbReference>
<dbReference type="OrthoDB" id="9813569at2"/>
<dbReference type="InterPro" id="IPR011611">
    <property type="entry name" value="PfkB_dom"/>
</dbReference>
<evidence type="ECO:0000313" key="5">
    <source>
        <dbReference type="EMBL" id="SDH17460.1"/>
    </source>
</evidence>
<dbReference type="PROSITE" id="PS00584">
    <property type="entry name" value="PFKB_KINASES_2"/>
    <property type="match status" value="1"/>
</dbReference>
<name>A0A1G8AAR5_9SPHI</name>
<evidence type="ECO:0000256" key="3">
    <source>
        <dbReference type="ARBA" id="ARBA00022777"/>
    </source>
</evidence>
<dbReference type="InterPro" id="IPR002173">
    <property type="entry name" value="Carboh/pur_kinase_PfkB_CS"/>
</dbReference>
<dbReference type="PANTHER" id="PTHR43085:SF57">
    <property type="entry name" value="CARBOHYDRATE KINASE PFKB DOMAIN-CONTAINING PROTEIN"/>
    <property type="match status" value="1"/>
</dbReference>
<evidence type="ECO:0000313" key="6">
    <source>
        <dbReference type="Proteomes" id="UP000199643"/>
    </source>
</evidence>
<reference evidence="6" key="1">
    <citation type="submission" date="2016-10" db="EMBL/GenBank/DDBJ databases">
        <authorList>
            <person name="Varghese N."/>
            <person name="Submissions S."/>
        </authorList>
    </citation>
    <scope>NUCLEOTIDE SEQUENCE [LARGE SCALE GENOMIC DNA]</scope>
    <source>
        <strain evidence="6">DSM 17933</strain>
    </source>
</reference>
<dbReference type="AlphaFoldDB" id="A0A1G8AAR5"/>
<dbReference type="GO" id="GO:0016301">
    <property type="term" value="F:kinase activity"/>
    <property type="evidence" value="ECO:0007669"/>
    <property type="project" value="UniProtKB-KW"/>
</dbReference>
<keyword evidence="6" id="KW-1185">Reference proteome</keyword>
<dbReference type="Pfam" id="PF00294">
    <property type="entry name" value="PfkB"/>
    <property type="match status" value="1"/>
</dbReference>
<keyword evidence="3 5" id="KW-0418">Kinase</keyword>
<evidence type="ECO:0000259" key="4">
    <source>
        <dbReference type="Pfam" id="PF00294"/>
    </source>
</evidence>
<keyword evidence="2" id="KW-0808">Transferase</keyword>
<dbReference type="InterPro" id="IPR029056">
    <property type="entry name" value="Ribokinase-like"/>
</dbReference>
<organism evidence="5 6">
    <name type="scientific">Pedobacter terrae</name>
    <dbReference type="NCBI Taxonomy" id="405671"/>
    <lineage>
        <taxon>Bacteria</taxon>
        <taxon>Pseudomonadati</taxon>
        <taxon>Bacteroidota</taxon>
        <taxon>Sphingobacteriia</taxon>
        <taxon>Sphingobacteriales</taxon>
        <taxon>Sphingobacteriaceae</taxon>
        <taxon>Pedobacter</taxon>
    </lineage>
</organism>
<protein>
    <submittedName>
        <fullName evidence="5">Fructokinase</fullName>
    </submittedName>
</protein>